<sequence>MSNDAKIAEKAAQKELEQQAFERLSKADAVGARGKGFINRLFRPFFSAFRSNSRHWPTDADQAMEQQSTLRARSLLYGIALTFMVLIVWAAFAPIDEVTRGEGKVIPSRQLQVIQSADGGVIEEVFVDEGASVSKGDLLVRIDPTRFMASFQEGSVRAFALAAKVKRLQALIHSEPLQLNYSEAVTPVQQQVLQQEEGYYKASLKELQERLAVAREQIAQREQELSEVRARETAAEQSYRMSTRELQATKPLLASGAVSEIEILRLQRDQAAADGERLQAAARVRQVKASIQEAESRLLEVESSIRNQWRAELSDASSQLNSLEKSVAGLADKVKLSEIRSPVNGTVQRVLLNTIGGVVQPGNAVVEIVPSDDRLLVEAKIAPKDIAFLRPGLPATIKLHAYDFSIYGGISATIQHISADTITDDRDNTFYLVRAVTTGKDSAQHLSVIPGMTAQLDIMTGKKSILSYLLKPLLRAKANALSER</sequence>
<evidence type="ECO:0000256" key="8">
    <source>
        <dbReference type="ARBA" id="ARBA00023136"/>
    </source>
</evidence>
<dbReference type="Pfam" id="PF25994">
    <property type="entry name" value="HH_AprE"/>
    <property type="match status" value="1"/>
</dbReference>
<keyword evidence="7 9" id="KW-1133">Transmembrane helix</keyword>
<evidence type="ECO:0000313" key="14">
    <source>
        <dbReference type="Proteomes" id="UP000753376"/>
    </source>
</evidence>
<keyword evidence="5 9" id="KW-0997">Cell inner membrane</keyword>
<proteinExistence type="inferred from homology"/>
<keyword evidence="4 9" id="KW-1003">Cell membrane</keyword>
<evidence type="ECO:0000256" key="7">
    <source>
        <dbReference type="ARBA" id="ARBA00022989"/>
    </source>
</evidence>
<feature type="coiled-coil region" evidence="10">
    <location>
        <begin position="284"/>
        <end position="333"/>
    </location>
</feature>
<comment type="similarity">
    <text evidence="2 9">Belongs to the membrane fusion protein (MFP) (TC 8.A.1) family.</text>
</comment>
<keyword evidence="8 9" id="KW-0472">Membrane</keyword>
<keyword evidence="3 9" id="KW-0813">Transport</keyword>
<dbReference type="InterPro" id="IPR050739">
    <property type="entry name" value="MFP"/>
</dbReference>
<feature type="domain" description="AprE-like long alpha-helical hairpin" evidence="11">
    <location>
        <begin position="149"/>
        <end position="332"/>
    </location>
</feature>
<evidence type="ECO:0000259" key="12">
    <source>
        <dbReference type="Pfam" id="PF26002"/>
    </source>
</evidence>
<evidence type="ECO:0000256" key="3">
    <source>
        <dbReference type="ARBA" id="ARBA00022448"/>
    </source>
</evidence>
<feature type="coiled-coil region" evidence="10">
    <location>
        <begin position="204"/>
        <end position="231"/>
    </location>
</feature>
<evidence type="ECO:0000313" key="13">
    <source>
        <dbReference type="EMBL" id="MBU2875539.1"/>
    </source>
</evidence>
<dbReference type="EMBL" id="JAHKPV010000021">
    <property type="protein sequence ID" value="MBU2875539.1"/>
    <property type="molecule type" value="Genomic_DNA"/>
</dbReference>
<feature type="transmembrane region" description="Helical" evidence="9">
    <location>
        <begin position="74"/>
        <end position="92"/>
    </location>
</feature>
<keyword evidence="14" id="KW-1185">Reference proteome</keyword>
<evidence type="ECO:0000256" key="2">
    <source>
        <dbReference type="ARBA" id="ARBA00009477"/>
    </source>
</evidence>
<evidence type="ECO:0000259" key="11">
    <source>
        <dbReference type="Pfam" id="PF25994"/>
    </source>
</evidence>
<dbReference type="InterPro" id="IPR058781">
    <property type="entry name" value="HH_AprE-like"/>
</dbReference>
<accession>A0ABS6AF66</accession>
<keyword evidence="10" id="KW-0175">Coiled coil</keyword>
<evidence type="ECO:0000256" key="5">
    <source>
        <dbReference type="ARBA" id="ARBA00022519"/>
    </source>
</evidence>
<dbReference type="InterPro" id="IPR058982">
    <property type="entry name" value="Beta-barrel_AprE"/>
</dbReference>
<dbReference type="NCBIfam" id="TIGR01843">
    <property type="entry name" value="type_I_hlyD"/>
    <property type="match status" value="1"/>
</dbReference>
<organism evidence="13 14">
    <name type="scientific">Marinobacter salexigens</name>
    <dbReference type="NCBI Taxonomy" id="1925763"/>
    <lineage>
        <taxon>Bacteria</taxon>
        <taxon>Pseudomonadati</taxon>
        <taxon>Pseudomonadota</taxon>
        <taxon>Gammaproteobacteria</taxon>
        <taxon>Pseudomonadales</taxon>
        <taxon>Marinobacteraceae</taxon>
        <taxon>Marinobacter</taxon>
    </lineage>
</organism>
<comment type="caution">
    <text evidence="13">The sequence shown here is derived from an EMBL/GenBank/DDBJ whole genome shotgun (WGS) entry which is preliminary data.</text>
</comment>
<evidence type="ECO:0000256" key="9">
    <source>
        <dbReference type="RuleBase" id="RU365093"/>
    </source>
</evidence>
<keyword evidence="6 9" id="KW-0812">Transmembrane</keyword>
<dbReference type="PANTHER" id="PTHR30386">
    <property type="entry name" value="MEMBRANE FUSION SUBUNIT OF EMRAB-TOLC MULTIDRUG EFFLUX PUMP"/>
    <property type="match status" value="1"/>
</dbReference>
<feature type="domain" description="AprE-like beta-barrel" evidence="12">
    <location>
        <begin position="375"/>
        <end position="461"/>
    </location>
</feature>
<protein>
    <recommendedName>
        <fullName evidence="9">Membrane fusion protein (MFP) family protein</fullName>
    </recommendedName>
</protein>
<dbReference type="RefSeq" id="WP_216009319.1">
    <property type="nucleotide sequence ID" value="NZ_JAHKPV010000021.1"/>
</dbReference>
<dbReference type="InterPro" id="IPR010129">
    <property type="entry name" value="T1SS_HlyD"/>
</dbReference>
<dbReference type="Proteomes" id="UP000753376">
    <property type="component" value="Unassembled WGS sequence"/>
</dbReference>
<dbReference type="Pfam" id="PF26002">
    <property type="entry name" value="Beta-barrel_AprE"/>
    <property type="match status" value="1"/>
</dbReference>
<comment type="subcellular location">
    <subcellularLocation>
        <location evidence="1 9">Cell inner membrane</location>
        <topology evidence="1 9">Single-pass membrane protein</topology>
    </subcellularLocation>
</comment>
<name>A0ABS6AF66_9GAMM</name>
<gene>
    <name evidence="13" type="ORF">KO508_16190</name>
</gene>
<reference evidence="13 14" key="1">
    <citation type="submission" date="2021-05" db="EMBL/GenBank/DDBJ databases">
        <title>Draft genomes of bacteria isolated from model marine particles.</title>
        <authorList>
            <person name="Datta M.S."/>
            <person name="Schwartzman J.A."/>
            <person name="Enke T.N."/>
            <person name="Saavedra J."/>
            <person name="Cermak N."/>
            <person name="Cordero O.X."/>
        </authorList>
    </citation>
    <scope>NUCLEOTIDE SEQUENCE [LARGE SCALE GENOMIC DNA]</scope>
    <source>
        <strain evidence="13 14">D2M19</strain>
    </source>
</reference>
<evidence type="ECO:0000256" key="4">
    <source>
        <dbReference type="ARBA" id="ARBA00022475"/>
    </source>
</evidence>
<evidence type="ECO:0000256" key="6">
    <source>
        <dbReference type="ARBA" id="ARBA00022692"/>
    </source>
</evidence>
<evidence type="ECO:0000256" key="10">
    <source>
        <dbReference type="SAM" id="Coils"/>
    </source>
</evidence>
<dbReference type="PANTHER" id="PTHR30386:SF26">
    <property type="entry name" value="TRANSPORT PROTEIN COMB"/>
    <property type="match status" value="1"/>
</dbReference>
<evidence type="ECO:0000256" key="1">
    <source>
        <dbReference type="ARBA" id="ARBA00004377"/>
    </source>
</evidence>